<comment type="caution">
    <text evidence="2">The sequence shown here is derived from an EMBL/GenBank/DDBJ whole genome shotgun (WGS) entry which is preliminary data.</text>
</comment>
<evidence type="ECO:0000256" key="1">
    <source>
        <dbReference type="SAM" id="Phobius"/>
    </source>
</evidence>
<evidence type="ECO:0000313" key="3">
    <source>
        <dbReference type="Proteomes" id="UP000799444"/>
    </source>
</evidence>
<feature type="transmembrane region" description="Helical" evidence="1">
    <location>
        <begin position="162"/>
        <end position="187"/>
    </location>
</feature>
<dbReference type="EMBL" id="ML996137">
    <property type="protein sequence ID" value="KAF2735307.1"/>
    <property type="molecule type" value="Genomic_DNA"/>
</dbReference>
<evidence type="ECO:0000313" key="2">
    <source>
        <dbReference type="EMBL" id="KAF2735307.1"/>
    </source>
</evidence>
<feature type="transmembrane region" description="Helical" evidence="1">
    <location>
        <begin position="37"/>
        <end position="56"/>
    </location>
</feature>
<keyword evidence="1" id="KW-1133">Transmembrane helix</keyword>
<gene>
    <name evidence="2" type="ORF">EJ04DRAFT_465045</name>
</gene>
<accession>A0A9P4R1X5</accession>
<proteinExistence type="predicted"/>
<feature type="transmembrane region" description="Helical" evidence="1">
    <location>
        <begin position="251"/>
        <end position="274"/>
    </location>
</feature>
<sequence length="380" mass="42131">MGYIDHVVRRGLEHPSTVSLLKRAIQDGPEQIEIPKWGVAVLVVTFLCFFVSLSSLEYTLRDVVATLAMVETPSAAITVSPSEESAPKDVKEGLLETGPTITLVHQKPITSSIRGTIRHLLSVAGWTSRWRGLLSFIFYYLCFAVTTNIFDSLIPRFVPGRVVLIAAISGALLANVHAAWTHKVIAVPAEKRFQLFKRIPARSTWKHLALPAAINAAAVYVSVYIAQGWMVLLRLDRVGHENLEKYTCAQWTSLAVRAVSVIVIGFALAIFIIVPARVTQIRVEASILPEEVDTIVPFDRTFDGKVVPKILGGTGCVAFLDAWRSFNWEARRRLIKLYVKMYAIVTAFTIVFAILFAFNVWAVAGAEVNKQLARARNQGF</sequence>
<keyword evidence="1" id="KW-0472">Membrane</keyword>
<protein>
    <submittedName>
        <fullName evidence="2">Uncharacterized protein</fullName>
    </submittedName>
</protein>
<name>A0A9P4R1X5_9PLEO</name>
<dbReference type="AlphaFoldDB" id="A0A9P4R1X5"/>
<dbReference type="Proteomes" id="UP000799444">
    <property type="component" value="Unassembled WGS sequence"/>
</dbReference>
<reference evidence="2" key="1">
    <citation type="journal article" date="2020" name="Stud. Mycol.">
        <title>101 Dothideomycetes genomes: a test case for predicting lifestyles and emergence of pathogens.</title>
        <authorList>
            <person name="Haridas S."/>
            <person name="Albert R."/>
            <person name="Binder M."/>
            <person name="Bloem J."/>
            <person name="Labutti K."/>
            <person name="Salamov A."/>
            <person name="Andreopoulos B."/>
            <person name="Baker S."/>
            <person name="Barry K."/>
            <person name="Bills G."/>
            <person name="Bluhm B."/>
            <person name="Cannon C."/>
            <person name="Castanera R."/>
            <person name="Culley D."/>
            <person name="Daum C."/>
            <person name="Ezra D."/>
            <person name="Gonzalez J."/>
            <person name="Henrissat B."/>
            <person name="Kuo A."/>
            <person name="Liang C."/>
            <person name="Lipzen A."/>
            <person name="Lutzoni F."/>
            <person name="Magnuson J."/>
            <person name="Mondo S."/>
            <person name="Nolan M."/>
            <person name="Ohm R."/>
            <person name="Pangilinan J."/>
            <person name="Park H.-J."/>
            <person name="Ramirez L."/>
            <person name="Alfaro M."/>
            <person name="Sun H."/>
            <person name="Tritt A."/>
            <person name="Yoshinaga Y."/>
            <person name="Zwiers L.-H."/>
            <person name="Turgeon B."/>
            <person name="Goodwin S."/>
            <person name="Spatafora J."/>
            <person name="Crous P."/>
            <person name="Grigoriev I."/>
        </authorList>
    </citation>
    <scope>NUCLEOTIDE SEQUENCE</scope>
    <source>
        <strain evidence="2">CBS 125425</strain>
    </source>
</reference>
<keyword evidence="3" id="KW-1185">Reference proteome</keyword>
<organism evidence="2 3">
    <name type="scientific">Polyplosphaeria fusca</name>
    <dbReference type="NCBI Taxonomy" id="682080"/>
    <lineage>
        <taxon>Eukaryota</taxon>
        <taxon>Fungi</taxon>
        <taxon>Dikarya</taxon>
        <taxon>Ascomycota</taxon>
        <taxon>Pezizomycotina</taxon>
        <taxon>Dothideomycetes</taxon>
        <taxon>Pleosporomycetidae</taxon>
        <taxon>Pleosporales</taxon>
        <taxon>Tetraplosphaeriaceae</taxon>
        <taxon>Polyplosphaeria</taxon>
    </lineage>
</organism>
<dbReference type="OrthoDB" id="2896006at2759"/>
<feature type="transmembrane region" description="Helical" evidence="1">
    <location>
        <begin position="132"/>
        <end position="150"/>
    </location>
</feature>
<feature type="transmembrane region" description="Helical" evidence="1">
    <location>
        <begin position="208"/>
        <end position="231"/>
    </location>
</feature>
<keyword evidence="1" id="KW-0812">Transmembrane</keyword>
<feature type="transmembrane region" description="Helical" evidence="1">
    <location>
        <begin position="341"/>
        <end position="364"/>
    </location>
</feature>